<dbReference type="PANTHER" id="PTHR30055:SF238">
    <property type="entry name" value="MYCOFACTOCIN BIOSYNTHESIS TRANSCRIPTIONAL REGULATOR MFTR-RELATED"/>
    <property type="match status" value="1"/>
</dbReference>
<dbReference type="PRINTS" id="PR00455">
    <property type="entry name" value="HTHTETR"/>
</dbReference>
<sequence>MTSASTRRSATRRRLYAAAVTLIAEQGYSSTTVEQIAERAGVAKGTVYYNFGSKTDFFEAMLRDGVAPLTVSLRRAARGAFERGGGSLDALDAMAGAGLAFITAHADFTRLLVAEQWRTSRAWHPTLVDLRRQVTGVVEDILQEGVKSGEFSDSLDIQLTAGALVGMVMIGALDWQTFHAGRPSEEMHAALSDLLRGRLAGD</sequence>
<evidence type="ECO:0000256" key="1">
    <source>
        <dbReference type="ARBA" id="ARBA00023015"/>
    </source>
</evidence>
<feature type="DNA-binding region" description="H-T-H motif" evidence="4">
    <location>
        <begin position="32"/>
        <end position="51"/>
    </location>
</feature>
<dbReference type="Gene3D" id="1.10.10.60">
    <property type="entry name" value="Homeodomain-like"/>
    <property type="match status" value="1"/>
</dbReference>
<dbReference type="SUPFAM" id="SSF46689">
    <property type="entry name" value="Homeodomain-like"/>
    <property type="match status" value="1"/>
</dbReference>
<dbReference type="InterPro" id="IPR050109">
    <property type="entry name" value="HTH-type_TetR-like_transc_reg"/>
</dbReference>
<dbReference type="SUPFAM" id="SSF48498">
    <property type="entry name" value="Tetracyclin repressor-like, C-terminal domain"/>
    <property type="match status" value="1"/>
</dbReference>
<comment type="caution">
    <text evidence="6">The sequence shown here is derived from an EMBL/GenBank/DDBJ whole genome shotgun (WGS) entry which is preliminary data.</text>
</comment>
<dbReference type="InterPro" id="IPR009057">
    <property type="entry name" value="Homeodomain-like_sf"/>
</dbReference>
<dbReference type="PANTHER" id="PTHR30055">
    <property type="entry name" value="HTH-TYPE TRANSCRIPTIONAL REGULATOR RUTR"/>
    <property type="match status" value="1"/>
</dbReference>
<dbReference type="RefSeq" id="WP_311707655.1">
    <property type="nucleotide sequence ID" value="NZ_JAVREL010000021.1"/>
</dbReference>
<evidence type="ECO:0000256" key="3">
    <source>
        <dbReference type="ARBA" id="ARBA00023163"/>
    </source>
</evidence>
<dbReference type="Pfam" id="PF00440">
    <property type="entry name" value="TetR_N"/>
    <property type="match status" value="1"/>
</dbReference>
<dbReference type="InterPro" id="IPR041490">
    <property type="entry name" value="KstR2_TetR_C"/>
</dbReference>
<keyword evidence="2 4" id="KW-0238">DNA-binding</keyword>
<evidence type="ECO:0000256" key="2">
    <source>
        <dbReference type="ARBA" id="ARBA00023125"/>
    </source>
</evidence>
<gene>
    <name evidence="6" type="ORF">RM590_28710</name>
</gene>
<organism evidence="6 7">
    <name type="scientific">Streptomyces litchfieldiae</name>
    <dbReference type="NCBI Taxonomy" id="3075543"/>
    <lineage>
        <taxon>Bacteria</taxon>
        <taxon>Bacillati</taxon>
        <taxon>Actinomycetota</taxon>
        <taxon>Actinomycetes</taxon>
        <taxon>Kitasatosporales</taxon>
        <taxon>Streptomycetaceae</taxon>
        <taxon>Streptomyces</taxon>
    </lineage>
</organism>
<dbReference type="Proteomes" id="UP001183246">
    <property type="component" value="Unassembled WGS sequence"/>
</dbReference>
<dbReference type="Pfam" id="PF17932">
    <property type="entry name" value="TetR_C_24"/>
    <property type="match status" value="1"/>
</dbReference>
<keyword evidence="7" id="KW-1185">Reference proteome</keyword>
<dbReference type="PROSITE" id="PS50977">
    <property type="entry name" value="HTH_TETR_2"/>
    <property type="match status" value="1"/>
</dbReference>
<dbReference type="InterPro" id="IPR036271">
    <property type="entry name" value="Tet_transcr_reg_TetR-rel_C_sf"/>
</dbReference>
<keyword evidence="1" id="KW-0805">Transcription regulation</keyword>
<evidence type="ECO:0000259" key="5">
    <source>
        <dbReference type="PROSITE" id="PS50977"/>
    </source>
</evidence>
<evidence type="ECO:0000256" key="4">
    <source>
        <dbReference type="PROSITE-ProRule" id="PRU00335"/>
    </source>
</evidence>
<evidence type="ECO:0000313" key="6">
    <source>
        <dbReference type="EMBL" id="MDT0346534.1"/>
    </source>
</evidence>
<feature type="domain" description="HTH tetR-type" evidence="5">
    <location>
        <begin position="9"/>
        <end position="69"/>
    </location>
</feature>
<dbReference type="InterPro" id="IPR001647">
    <property type="entry name" value="HTH_TetR"/>
</dbReference>
<proteinExistence type="predicted"/>
<dbReference type="Gene3D" id="1.10.357.10">
    <property type="entry name" value="Tetracycline Repressor, domain 2"/>
    <property type="match status" value="1"/>
</dbReference>
<dbReference type="EMBL" id="JAVREL010000021">
    <property type="protein sequence ID" value="MDT0346534.1"/>
    <property type="molecule type" value="Genomic_DNA"/>
</dbReference>
<accession>A0ABU2MY28</accession>
<reference evidence="7" key="1">
    <citation type="submission" date="2023-07" db="EMBL/GenBank/DDBJ databases">
        <title>30 novel species of actinomycetes from the DSMZ collection.</title>
        <authorList>
            <person name="Nouioui I."/>
        </authorList>
    </citation>
    <scope>NUCLEOTIDE SEQUENCE [LARGE SCALE GENOMIC DNA]</scope>
    <source>
        <strain evidence="7">DSM 44938</strain>
    </source>
</reference>
<evidence type="ECO:0000313" key="7">
    <source>
        <dbReference type="Proteomes" id="UP001183246"/>
    </source>
</evidence>
<protein>
    <submittedName>
        <fullName evidence="6">TetR/AcrR family transcriptional regulator</fullName>
    </submittedName>
</protein>
<name>A0ABU2MY28_9ACTN</name>
<keyword evidence="3" id="KW-0804">Transcription</keyword>